<evidence type="ECO:0000313" key="3">
    <source>
        <dbReference type="EMBL" id="SSW65713.1"/>
    </source>
</evidence>
<dbReference type="RefSeq" id="WP_129527408.1">
    <property type="nucleotide sequence ID" value="NZ_UFQB01000007.1"/>
</dbReference>
<dbReference type="Gene3D" id="3.40.50.1820">
    <property type="entry name" value="alpha/beta hydrolase"/>
    <property type="match status" value="1"/>
</dbReference>
<evidence type="ECO:0000256" key="1">
    <source>
        <dbReference type="SAM" id="Phobius"/>
    </source>
</evidence>
<dbReference type="Proteomes" id="UP000289184">
    <property type="component" value="Unassembled WGS sequence"/>
</dbReference>
<dbReference type="EC" id="3.1.1.23" evidence="3"/>
<protein>
    <submittedName>
        <fullName evidence="3">Thermostable monoacylglycerol lipase</fullName>
        <ecNumber evidence="3">3.1.1.23</ecNumber>
    </submittedName>
</protein>
<evidence type="ECO:0000313" key="4">
    <source>
        <dbReference type="Proteomes" id="UP000289184"/>
    </source>
</evidence>
<dbReference type="InterPro" id="IPR029058">
    <property type="entry name" value="AB_hydrolase_fold"/>
</dbReference>
<keyword evidence="3" id="KW-0378">Hydrolase</keyword>
<dbReference type="Pfam" id="PF12697">
    <property type="entry name" value="Abhydrolase_6"/>
    <property type="match status" value="1"/>
</dbReference>
<feature type="transmembrane region" description="Helical" evidence="1">
    <location>
        <begin position="22"/>
        <end position="43"/>
    </location>
</feature>
<keyword evidence="1" id="KW-1133">Transmembrane helix</keyword>
<dbReference type="OrthoDB" id="8476759at2"/>
<dbReference type="SUPFAM" id="SSF53474">
    <property type="entry name" value="alpha/beta-Hydrolases"/>
    <property type="match status" value="1"/>
</dbReference>
<dbReference type="EMBL" id="UFQB01000007">
    <property type="protein sequence ID" value="SSW65713.1"/>
    <property type="molecule type" value="Genomic_DNA"/>
</dbReference>
<dbReference type="InterPro" id="IPR051044">
    <property type="entry name" value="MAG_DAG_Lipase"/>
</dbReference>
<dbReference type="InterPro" id="IPR000073">
    <property type="entry name" value="AB_hydrolase_1"/>
</dbReference>
<keyword evidence="4" id="KW-1185">Reference proteome</keyword>
<proteinExistence type="predicted"/>
<name>A0A446CD18_9BURK</name>
<dbReference type="AlphaFoldDB" id="A0A446CD18"/>
<gene>
    <name evidence="3" type="ORF">AGI3411_02191</name>
</gene>
<dbReference type="PANTHER" id="PTHR11614">
    <property type="entry name" value="PHOSPHOLIPASE-RELATED"/>
    <property type="match status" value="1"/>
</dbReference>
<reference evidence="3 4" key="1">
    <citation type="submission" date="2018-07" db="EMBL/GenBank/DDBJ databases">
        <authorList>
            <person name="Peeters C."/>
        </authorList>
    </citation>
    <scope>NUCLEOTIDE SEQUENCE [LARGE SCALE GENOMIC DNA]</scope>
    <source>
        <strain evidence="3 4">LMG 3411</strain>
    </source>
</reference>
<accession>A0A446CD18</accession>
<feature type="domain" description="AB hydrolase-1" evidence="2">
    <location>
        <begin position="137"/>
        <end position="296"/>
    </location>
</feature>
<keyword evidence="1" id="KW-0812">Transmembrane</keyword>
<dbReference type="GO" id="GO:0047372">
    <property type="term" value="F:monoacylglycerol lipase activity"/>
    <property type="evidence" value="ECO:0007669"/>
    <property type="project" value="UniProtKB-EC"/>
</dbReference>
<evidence type="ECO:0000259" key="2">
    <source>
        <dbReference type="Pfam" id="PF12697"/>
    </source>
</evidence>
<keyword evidence="1" id="KW-0472">Membrane</keyword>
<sequence>MYLSSGLPTGPRRTAWRRTRKALRVLGLVVAVFLATAIGIRLFDIHQSPPLAVWHTYVPEELSRDALDHSTWQDYLAREKKIFAEVRKQVTEQLEPEDRTESNRYFSGAVVYPARFAHDWNLSYALDPDGDPAGVAVLLHGLTDSPYSLRHIAAHYRDAGYAVVAIRLPGHGTVPGGLTDAAWEDWAAATRLAVREARRRVPAPKPLHIVGFSNGGALALMYAMDAIDDPGQARPDRLILISPMIGITQFARFAGLAGLPAILPAFAKAAWLSIVPEFNPFKYNSFPVNAARQSYELTRVLQENIATRQRQGSLDKLPPILTFHSVLDFTVSTRALINALYARLPANGSDLVLFDLNRATKLGPLFRRGVEWSLSGTLPREQHNYRLTIVTNASSMSSDMVERISEAGDTHVVDHAIGMQYPREIYSLSHVALPFPSSDSLYGQHPDNIEEYGISLGAMSIRGEVGALVSGMDTLARLTSNPFYPYLIKRIDGVIAQ</sequence>
<organism evidence="3 4">
    <name type="scientific">Achromobacter agilis</name>
    <dbReference type="NCBI Taxonomy" id="1353888"/>
    <lineage>
        <taxon>Bacteria</taxon>
        <taxon>Pseudomonadati</taxon>
        <taxon>Pseudomonadota</taxon>
        <taxon>Betaproteobacteria</taxon>
        <taxon>Burkholderiales</taxon>
        <taxon>Alcaligenaceae</taxon>
        <taxon>Achromobacter</taxon>
    </lineage>
</organism>